<keyword evidence="3" id="KW-1185">Reference proteome</keyword>
<dbReference type="Proteomes" id="UP000685013">
    <property type="component" value="Chromosome 17"/>
</dbReference>
<comment type="caution">
    <text evidence="2">The sequence shown here is derived from an EMBL/GenBank/DDBJ whole genome shotgun (WGS) entry which is preliminary data.</text>
</comment>
<evidence type="ECO:0000313" key="3">
    <source>
        <dbReference type="Proteomes" id="UP000685013"/>
    </source>
</evidence>
<feature type="non-terminal residue" evidence="2">
    <location>
        <position position="1"/>
    </location>
</feature>
<accession>A0AAV6M650</accession>
<dbReference type="EMBL" id="JAGKQH010000017">
    <property type="protein sequence ID" value="KAG6575959.1"/>
    <property type="molecule type" value="Genomic_DNA"/>
</dbReference>
<protein>
    <submittedName>
        <fullName evidence="2">Uncharacterized protein</fullName>
    </submittedName>
</protein>
<evidence type="ECO:0000313" key="2">
    <source>
        <dbReference type="EMBL" id="KAG6575959.1"/>
    </source>
</evidence>
<gene>
    <name evidence="2" type="ORF">SDJN03_26598</name>
</gene>
<feature type="region of interest" description="Disordered" evidence="1">
    <location>
        <begin position="97"/>
        <end position="120"/>
    </location>
</feature>
<reference evidence="2 3" key="1">
    <citation type="journal article" date="2021" name="Hortic Res">
        <title>The domestication of Cucurbita argyrosperma as revealed by the genome of its wild relative.</title>
        <authorList>
            <person name="Barrera-Redondo J."/>
            <person name="Sanchez-de la Vega G."/>
            <person name="Aguirre-Liguori J.A."/>
            <person name="Castellanos-Morales G."/>
            <person name="Gutierrez-Guerrero Y.T."/>
            <person name="Aguirre-Dugua X."/>
            <person name="Aguirre-Planter E."/>
            <person name="Tenaillon M.I."/>
            <person name="Lira-Saade R."/>
            <person name="Eguiarte L.E."/>
        </authorList>
    </citation>
    <scope>NUCLEOTIDE SEQUENCE [LARGE SCALE GENOMIC DNA]</scope>
    <source>
        <strain evidence="2">JBR-2021</strain>
    </source>
</reference>
<proteinExistence type="predicted"/>
<sequence>MMTWWELLWQNGQVVTHSQNQRSVRKISARPKFDGSIPQDQAAVREIRPSAHLEEPHELFICKKMKWPLGLSYPLVEDHNFCSDLPLPRHLCSSLRQSSTGAPTVYNSDGHSHTAATDSS</sequence>
<organism evidence="2 3">
    <name type="scientific">Cucurbita argyrosperma subsp. sororia</name>
    <dbReference type="NCBI Taxonomy" id="37648"/>
    <lineage>
        <taxon>Eukaryota</taxon>
        <taxon>Viridiplantae</taxon>
        <taxon>Streptophyta</taxon>
        <taxon>Embryophyta</taxon>
        <taxon>Tracheophyta</taxon>
        <taxon>Spermatophyta</taxon>
        <taxon>Magnoliopsida</taxon>
        <taxon>eudicotyledons</taxon>
        <taxon>Gunneridae</taxon>
        <taxon>Pentapetalae</taxon>
        <taxon>rosids</taxon>
        <taxon>fabids</taxon>
        <taxon>Cucurbitales</taxon>
        <taxon>Cucurbitaceae</taxon>
        <taxon>Cucurbiteae</taxon>
        <taxon>Cucurbita</taxon>
    </lineage>
</organism>
<dbReference type="AlphaFoldDB" id="A0AAV6M650"/>
<evidence type="ECO:0000256" key="1">
    <source>
        <dbReference type="SAM" id="MobiDB-lite"/>
    </source>
</evidence>
<name>A0AAV6M650_9ROSI</name>